<dbReference type="InterPro" id="IPR013572">
    <property type="entry name" value="Tscrpt_reg_MAATS_C"/>
</dbReference>
<dbReference type="InterPro" id="IPR001647">
    <property type="entry name" value="HTH_TetR"/>
</dbReference>
<feature type="DNA-binding region" description="H-T-H motif" evidence="5">
    <location>
        <begin position="32"/>
        <end position="51"/>
    </location>
</feature>
<dbReference type="InterPro" id="IPR023772">
    <property type="entry name" value="DNA-bd_HTH_TetR-type_CS"/>
</dbReference>
<protein>
    <submittedName>
        <fullName evidence="7">TetR/AcrR family transcriptional regulator, acrAB operon repressor</fullName>
    </submittedName>
</protein>
<name>H5TCD3_9ALTE</name>
<gene>
    <name evidence="7" type="primary">acrR</name>
    <name evidence="7" type="ORF">GPUN_1844</name>
</gene>
<accession>H5TCD3</accession>
<sequence length="208" mass="23563">MRRTKADSEITKQAILDAAIEVFDEYGVAKSSLEKIAQRASVTRGAVYWHFENKQQIFDALHECLHAPFIQAILEGLTHASNDPIGQLQHLCVSLLVDLQRDEKKRKLVTLFLIKCDYSGEFAHSRERYNEAKKQKVAALSQYFERAIEKGQLSSSADPKMLTLAISAFLRGIVEEYLEAPHTYPIEERAPALMAIFFGNAYLRTPCT</sequence>
<dbReference type="Proteomes" id="UP000053586">
    <property type="component" value="Unassembled WGS sequence"/>
</dbReference>
<keyword evidence="8" id="KW-1185">Reference proteome</keyword>
<dbReference type="STRING" id="56804.BAE46_06745"/>
<keyword evidence="1" id="KW-0678">Repressor</keyword>
<evidence type="ECO:0000256" key="3">
    <source>
        <dbReference type="ARBA" id="ARBA00023125"/>
    </source>
</evidence>
<dbReference type="Pfam" id="PF00440">
    <property type="entry name" value="TetR_N"/>
    <property type="match status" value="1"/>
</dbReference>
<evidence type="ECO:0000259" key="6">
    <source>
        <dbReference type="PROSITE" id="PS50977"/>
    </source>
</evidence>
<dbReference type="SUPFAM" id="SSF48498">
    <property type="entry name" value="Tetracyclin repressor-like, C-terminal domain"/>
    <property type="match status" value="1"/>
</dbReference>
<dbReference type="OrthoDB" id="5816932at2"/>
<organism evidence="7 8">
    <name type="scientific">Glaciecola punicea ACAM 611</name>
    <dbReference type="NCBI Taxonomy" id="1121923"/>
    <lineage>
        <taxon>Bacteria</taxon>
        <taxon>Pseudomonadati</taxon>
        <taxon>Pseudomonadota</taxon>
        <taxon>Gammaproteobacteria</taxon>
        <taxon>Alteromonadales</taxon>
        <taxon>Alteromonadaceae</taxon>
        <taxon>Glaciecola</taxon>
    </lineage>
</organism>
<dbReference type="AlphaFoldDB" id="H5TCD3"/>
<dbReference type="Pfam" id="PF08361">
    <property type="entry name" value="TetR_C_2"/>
    <property type="match status" value="1"/>
</dbReference>
<dbReference type="SUPFAM" id="SSF46689">
    <property type="entry name" value="Homeodomain-like"/>
    <property type="match status" value="1"/>
</dbReference>
<evidence type="ECO:0000256" key="2">
    <source>
        <dbReference type="ARBA" id="ARBA00023015"/>
    </source>
</evidence>
<proteinExistence type="predicted"/>
<dbReference type="eggNOG" id="COG1309">
    <property type="taxonomic scope" value="Bacteria"/>
</dbReference>
<evidence type="ECO:0000256" key="5">
    <source>
        <dbReference type="PROSITE-ProRule" id="PRU00335"/>
    </source>
</evidence>
<keyword evidence="4" id="KW-0804">Transcription</keyword>
<dbReference type="PRINTS" id="PR00455">
    <property type="entry name" value="HTHTETR"/>
</dbReference>
<dbReference type="PANTHER" id="PTHR47506:SF1">
    <property type="entry name" value="HTH-TYPE TRANSCRIPTIONAL REGULATOR YJDC"/>
    <property type="match status" value="1"/>
</dbReference>
<dbReference type="RefSeq" id="WP_006005590.1">
    <property type="nucleotide sequence ID" value="NZ_BAET01000019.1"/>
</dbReference>
<dbReference type="PROSITE" id="PS01081">
    <property type="entry name" value="HTH_TETR_1"/>
    <property type="match status" value="1"/>
</dbReference>
<evidence type="ECO:0000256" key="4">
    <source>
        <dbReference type="ARBA" id="ARBA00023163"/>
    </source>
</evidence>
<reference evidence="7 8" key="1">
    <citation type="journal article" date="2012" name="J. Bacteriol.">
        <title>Genome sequence of proteorhodopsin-containing sea ice bacterium Glaciecola punicea ACAM 611T.</title>
        <authorList>
            <person name="Qin Q.-L."/>
            <person name="Xie B.-B."/>
            <person name="Shu Y.-L."/>
            <person name="Rong J.-C."/>
            <person name="Zhao D.-L."/>
            <person name="Zhang X.-Y."/>
            <person name="Chen X.-L."/>
            <person name="Zhou B.-C."/>
            <person name="Zhanga Y.-Z."/>
        </authorList>
    </citation>
    <scope>NUCLEOTIDE SEQUENCE [LARGE SCALE GENOMIC DNA]</scope>
    <source>
        <strain evidence="7 8">ACAM 611</strain>
    </source>
</reference>
<evidence type="ECO:0000313" key="7">
    <source>
        <dbReference type="EMBL" id="GAB55960.1"/>
    </source>
</evidence>
<comment type="caution">
    <text evidence="7">The sequence shown here is derived from an EMBL/GenBank/DDBJ whole genome shotgun (WGS) entry which is preliminary data.</text>
</comment>
<feature type="domain" description="HTH tetR-type" evidence="6">
    <location>
        <begin position="9"/>
        <end position="69"/>
    </location>
</feature>
<evidence type="ECO:0000313" key="8">
    <source>
        <dbReference type="Proteomes" id="UP000053586"/>
    </source>
</evidence>
<dbReference type="Gene3D" id="1.10.357.10">
    <property type="entry name" value="Tetracycline Repressor, domain 2"/>
    <property type="match status" value="1"/>
</dbReference>
<dbReference type="EMBL" id="BAET01000019">
    <property type="protein sequence ID" value="GAB55960.1"/>
    <property type="molecule type" value="Genomic_DNA"/>
</dbReference>
<keyword evidence="2" id="KW-0805">Transcription regulation</keyword>
<dbReference type="GO" id="GO:0003677">
    <property type="term" value="F:DNA binding"/>
    <property type="evidence" value="ECO:0007669"/>
    <property type="project" value="UniProtKB-UniRule"/>
</dbReference>
<dbReference type="PANTHER" id="PTHR47506">
    <property type="entry name" value="TRANSCRIPTIONAL REGULATORY PROTEIN"/>
    <property type="match status" value="1"/>
</dbReference>
<evidence type="ECO:0000256" key="1">
    <source>
        <dbReference type="ARBA" id="ARBA00022491"/>
    </source>
</evidence>
<dbReference type="PROSITE" id="PS50977">
    <property type="entry name" value="HTH_TETR_2"/>
    <property type="match status" value="1"/>
</dbReference>
<keyword evidence="3 5" id="KW-0238">DNA-binding</keyword>
<dbReference type="InterPro" id="IPR036271">
    <property type="entry name" value="Tet_transcr_reg_TetR-rel_C_sf"/>
</dbReference>
<dbReference type="InterPro" id="IPR009057">
    <property type="entry name" value="Homeodomain-like_sf"/>
</dbReference>
<reference evidence="7 8" key="2">
    <citation type="journal article" date="2017" name="Antonie Van Leeuwenhoek">
        <title>Rhizobium rhizosphaerae sp. nov., a novel species isolated from rice rhizosphere.</title>
        <authorList>
            <person name="Zhao J.J."/>
            <person name="Zhang J."/>
            <person name="Zhang R.J."/>
            <person name="Zhang C.W."/>
            <person name="Yin H.Q."/>
            <person name="Zhang X.X."/>
        </authorList>
    </citation>
    <scope>NUCLEOTIDE SEQUENCE [LARGE SCALE GENOMIC DNA]</scope>
    <source>
        <strain evidence="7 8">ACAM 611</strain>
    </source>
</reference>